<keyword evidence="4 7" id="KW-1133">Transmembrane helix</keyword>
<feature type="region of interest" description="Disordered" evidence="6">
    <location>
        <begin position="597"/>
        <end position="621"/>
    </location>
</feature>
<comment type="subcellular location">
    <subcellularLocation>
        <location evidence="1">Endomembrane system</location>
        <topology evidence="1">Multi-pass membrane protein</topology>
    </subcellularLocation>
</comment>
<evidence type="ECO:0000256" key="7">
    <source>
        <dbReference type="SAM" id="Phobius"/>
    </source>
</evidence>
<evidence type="ECO:0000313" key="8">
    <source>
        <dbReference type="EMBL" id="KAJ7753427.1"/>
    </source>
</evidence>
<organism evidence="8 9">
    <name type="scientific">Mycena maculata</name>
    <dbReference type="NCBI Taxonomy" id="230809"/>
    <lineage>
        <taxon>Eukaryota</taxon>
        <taxon>Fungi</taxon>
        <taxon>Dikarya</taxon>
        <taxon>Basidiomycota</taxon>
        <taxon>Agaricomycotina</taxon>
        <taxon>Agaricomycetes</taxon>
        <taxon>Agaricomycetidae</taxon>
        <taxon>Agaricales</taxon>
        <taxon>Marasmiineae</taxon>
        <taxon>Mycenaceae</taxon>
        <taxon>Mycena</taxon>
    </lineage>
</organism>
<reference evidence="8" key="1">
    <citation type="submission" date="2023-03" db="EMBL/GenBank/DDBJ databases">
        <title>Massive genome expansion in bonnet fungi (Mycena s.s.) driven by repeated elements and novel gene families across ecological guilds.</title>
        <authorList>
            <consortium name="Lawrence Berkeley National Laboratory"/>
            <person name="Harder C.B."/>
            <person name="Miyauchi S."/>
            <person name="Viragh M."/>
            <person name="Kuo A."/>
            <person name="Thoen E."/>
            <person name="Andreopoulos B."/>
            <person name="Lu D."/>
            <person name="Skrede I."/>
            <person name="Drula E."/>
            <person name="Henrissat B."/>
            <person name="Morin E."/>
            <person name="Kohler A."/>
            <person name="Barry K."/>
            <person name="LaButti K."/>
            <person name="Morin E."/>
            <person name="Salamov A."/>
            <person name="Lipzen A."/>
            <person name="Mereny Z."/>
            <person name="Hegedus B."/>
            <person name="Baldrian P."/>
            <person name="Stursova M."/>
            <person name="Weitz H."/>
            <person name="Taylor A."/>
            <person name="Grigoriev I.V."/>
            <person name="Nagy L.G."/>
            <person name="Martin F."/>
            <person name="Kauserud H."/>
        </authorList>
    </citation>
    <scope>NUCLEOTIDE SEQUENCE</scope>
    <source>
        <strain evidence="8">CBHHK188m</strain>
    </source>
</reference>
<dbReference type="GO" id="GO:0012505">
    <property type="term" value="C:endomembrane system"/>
    <property type="evidence" value="ECO:0007669"/>
    <property type="project" value="UniProtKB-SubCell"/>
</dbReference>
<feature type="transmembrane region" description="Helical" evidence="7">
    <location>
        <begin position="374"/>
        <end position="392"/>
    </location>
</feature>
<gene>
    <name evidence="8" type="ORF">DFH07DRAFT_774173</name>
</gene>
<protein>
    <recommendedName>
        <fullName evidence="10">Major facilitator superfamily (MFS) profile domain-containing protein</fullName>
    </recommendedName>
</protein>
<dbReference type="GO" id="GO:0000329">
    <property type="term" value="C:fungal-type vacuole membrane"/>
    <property type="evidence" value="ECO:0007669"/>
    <property type="project" value="TreeGrafter"/>
</dbReference>
<keyword evidence="5 7" id="KW-0472">Membrane</keyword>
<evidence type="ECO:0000256" key="4">
    <source>
        <dbReference type="ARBA" id="ARBA00022989"/>
    </source>
</evidence>
<dbReference type="AlphaFoldDB" id="A0AAD7IZ68"/>
<evidence type="ECO:0000256" key="5">
    <source>
        <dbReference type="ARBA" id="ARBA00023136"/>
    </source>
</evidence>
<keyword evidence="3 7" id="KW-0812">Transmembrane</keyword>
<dbReference type="PANTHER" id="PTHR23501:SF191">
    <property type="entry name" value="VACUOLAR BASIC AMINO ACID TRANSPORTER 4"/>
    <property type="match status" value="1"/>
</dbReference>
<dbReference type="Proteomes" id="UP001215280">
    <property type="component" value="Unassembled WGS sequence"/>
</dbReference>
<dbReference type="GO" id="GO:0005886">
    <property type="term" value="C:plasma membrane"/>
    <property type="evidence" value="ECO:0007669"/>
    <property type="project" value="TreeGrafter"/>
</dbReference>
<dbReference type="GO" id="GO:0015174">
    <property type="term" value="F:basic amino acid transmembrane transporter activity"/>
    <property type="evidence" value="ECO:0007669"/>
    <property type="project" value="TreeGrafter"/>
</dbReference>
<feature type="transmembrane region" description="Helical" evidence="7">
    <location>
        <begin position="153"/>
        <end position="178"/>
    </location>
</feature>
<dbReference type="Gene3D" id="1.20.1250.20">
    <property type="entry name" value="MFS general substrate transporter like domains"/>
    <property type="match status" value="1"/>
</dbReference>
<name>A0AAD7IZ68_9AGAR</name>
<evidence type="ECO:0000256" key="6">
    <source>
        <dbReference type="SAM" id="MobiDB-lite"/>
    </source>
</evidence>
<proteinExistence type="predicted"/>
<evidence type="ECO:0000256" key="2">
    <source>
        <dbReference type="ARBA" id="ARBA00022448"/>
    </source>
</evidence>
<dbReference type="SUPFAM" id="SSF103473">
    <property type="entry name" value="MFS general substrate transporter"/>
    <property type="match status" value="1"/>
</dbReference>
<dbReference type="EMBL" id="JARJLG010000071">
    <property type="protein sequence ID" value="KAJ7753427.1"/>
    <property type="molecule type" value="Genomic_DNA"/>
</dbReference>
<accession>A0AAD7IZ68</accession>
<evidence type="ECO:0008006" key="10">
    <source>
        <dbReference type="Google" id="ProtNLM"/>
    </source>
</evidence>
<feature type="transmembrane region" description="Helical" evidence="7">
    <location>
        <begin position="543"/>
        <end position="563"/>
    </location>
</feature>
<evidence type="ECO:0000256" key="3">
    <source>
        <dbReference type="ARBA" id="ARBA00022692"/>
    </source>
</evidence>
<evidence type="ECO:0000313" key="9">
    <source>
        <dbReference type="Proteomes" id="UP001215280"/>
    </source>
</evidence>
<sequence length="621" mass="67635">MCRWRHNGLTTRQTVYETSTCNVGTPRALFSVAAPTANSARITRRVVFLLLARERAINKRTIDQSTLFPATCSQNNTRCDGVQVEVQKHSGSFQRQFAEIGDDVDGIADFPTDRDLLIKKTPTSASESSHTQINESEGLCIEFNPCTDKRLKLFIIFSNFIRLGIAYLLATCTFTPLYGHLCNSMGRRAANQTAGTFAVLGTIACGLSPNMNRLIVARFIAGIGGGEVFATSTPGRQAVSTVSVQTLPSGLQLGMGSGGLFGGLITGGSVQGKSKSTKEVLKRIDYFGTLTLLISVVLAPVMLRQKVPVLVGASNVLADTCSFSVDFFPVWFQVVALESATTAGKFMFLAWERCISMSAGSLFAGWMMHKTGRYTAINLIFSIFPFVGAILISRMREDSGPLQSWLSIMRGSIGVHLRILIVRPRFCLGLATRWFFRPILIHINNFPGLNSFPESQMAVGTGFAQLFHGIGRRRRYLVRPVPGAARRRTAETHPRPRCRGHTQRLIFTMVIFVELRTTDLANSAFKRGDPYPRASGAARARDAYALGLKAVYALIACAALLAYPAPPIPDQDLNRDARRRQGVPVVTGSSAEALCSVGSSAPEEEGGDSASRMMKRTAVVV</sequence>
<keyword evidence="9" id="KW-1185">Reference proteome</keyword>
<keyword evidence="2" id="KW-0813">Transport</keyword>
<evidence type="ECO:0000256" key="1">
    <source>
        <dbReference type="ARBA" id="ARBA00004127"/>
    </source>
</evidence>
<dbReference type="PANTHER" id="PTHR23501">
    <property type="entry name" value="MAJOR FACILITATOR SUPERFAMILY"/>
    <property type="match status" value="1"/>
</dbReference>
<comment type="caution">
    <text evidence="8">The sequence shown here is derived from an EMBL/GenBank/DDBJ whole genome shotgun (WGS) entry which is preliminary data.</text>
</comment>
<feature type="transmembrane region" description="Helical" evidence="7">
    <location>
        <begin position="284"/>
        <end position="303"/>
    </location>
</feature>
<dbReference type="InterPro" id="IPR036259">
    <property type="entry name" value="MFS_trans_sf"/>
</dbReference>